<protein>
    <submittedName>
        <fullName evidence="3">Uncharacterized protein</fullName>
    </submittedName>
</protein>
<dbReference type="Proteomes" id="UP000657385">
    <property type="component" value="Unassembled WGS sequence"/>
</dbReference>
<keyword evidence="2" id="KW-1133">Transmembrane helix</keyword>
<feature type="transmembrane region" description="Helical" evidence="2">
    <location>
        <begin position="7"/>
        <end position="30"/>
    </location>
</feature>
<feature type="compositionally biased region" description="Low complexity" evidence="1">
    <location>
        <begin position="81"/>
        <end position="92"/>
    </location>
</feature>
<sequence>MRLSRRASWFLAAFGVWSIWIWVTFFKNLWADGEGLAFVHGDHSRPTAYFWIHAALALSSLILGVVVGSIGVRSLRSMRRAASQTSEQQATEEQPERATEPVA</sequence>
<keyword evidence="2" id="KW-0472">Membrane</keyword>
<proteinExistence type="predicted"/>
<dbReference type="AlphaFoldDB" id="A0A931B8T3"/>
<dbReference type="InterPro" id="IPR058061">
    <property type="entry name" value="SCO4848-like"/>
</dbReference>
<feature type="region of interest" description="Disordered" evidence="1">
    <location>
        <begin position="81"/>
        <end position="103"/>
    </location>
</feature>
<name>A0A931B8T3_9ACTN</name>
<feature type="transmembrane region" description="Helical" evidence="2">
    <location>
        <begin position="50"/>
        <end position="72"/>
    </location>
</feature>
<organism evidence="3 4">
    <name type="scientific">Streptacidiphilus fuscans</name>
    <dbReference type="NCBI Taxonomy" id="2789292"/>
    <lineage>
        <taxon>Bacteria</taxon>
        <taxon>Bacillati</taxon>
        <taxon>Actinomycetota</taxon>
        <taxon>Actinomycetes</taxon>
        <taxon>Kitasatosporales</taxon>
        <taxon>Streptomycetaceae</taxon>
        <taxon>Streptacidiphilus</taxon>
    </lineage>
</organism>
<accession>A0A931B8T3</accession>
<evidence type="ECO:0000256" key="2">
    <source>
        <dbReference type="SAM" id="Phobius"/>
    </source>
</evidence>
<evidence type="ECO:0000256" key="1">
    <source>
        <dbReference type="SAM" id="MobiDB-lite"/>
    </source>
</evidence>
<dbReference type="EMBL" id="JADPRT010000021">
    <property type="protein sequence ID" value="MBF9073214.1"/>
    <property type="molecule type" value="Genomic_DNA"/>
</dbReference>
<keyword evidence="4" id="KW-1185">Reference proteome</keyword>
<dbReference type="RefSeq" id="WP_196198204.1">
    <property type="nucleotide sequence ID" value="NZ_JADPRT010000021.1"/>
</dbReference>
<gene>
    <name evidence="3" type="ORF">I2501_34905</name>
</gene>
<comment type="caution">
    <text evidence="3">The sequence shown here is derived from an EMBL/GenBank/DDBJ whole genome shotgun (WGS) entry which is preliminary data.</text>
</comment>
<dbReference type="Pfam" id="PF26606">
    <property type="entry name" value="SCO4848"/>
    <property type="match status" value="1"/>
</dbReference>
<feature type="compositionally biased region" description="Basic and acidic residues" evidence="1">
    <location>
        <begin position="94"/>
        <end position="103"/>
    </location>
</feature>
<reference evidence="3" key="1">
    <citation type="submission" date="2020-11" db="EMBL/GenBank/DDBJ databases">
        <title>Isolation and identification of active actinomycetes.</title>
        <authorList>
            <person name="Yu B."/>
        </authorList>
    </citation>
    <scope>NUCLEOTIDE SEQUENCE</scope>
    <source>
        <strain evidence="3">NEAU-YB345</strain>
    </source>
</reference>
<dbReference type="NCBIfam" id="NF046117">
    <property type="entry name" value="SCO4848_fam"/>
    <property type="match status" value="1"/>
</dbReference>
<evidence type="ECO:0000313" key="3">
    <source>
        <dbReference type="EMBL" id="MBF9073214.1"/>
    </source>
</evidence>
<keyword evidence="2" id="KW-0812">Transmembrane</keyword>
<evidence type="ECO:0000313" key="4">
    <source>
        <dbReference type="Proteomes" id="UP000657385"/>
    </source>
</evidence>